<evidence type="ECO:0000259" key="1">
    <source>
        <dbReference type="Pfam" id="PF09339"/>
    </source>
</evidence>
<dbReference type="EMBL" id="BJYK01000011">
    <property type="protein sequence ID" value="GEN81370.1"/>
    <property type="molecule type" value="Genomic_DNA"/>
</dbReference>
<dbReference type="RefSeq" id="WP_034246416.1">
    <property type="nucleotide sequence ID" value="NZ_BJYK01000011.1"/>
</dbReference>
<dbReference type="GO" id="GO:0006355">
    <property type="term" value="P:regulation of DNA-templated transcription"/>
    <property type="evidence" value="ECO:0007669"/>
    <property type="project" value="InterPro"/>
</dbReference>
<sequence length="223" mass="23454">MTRRLADAQESTPLGTRRAQVLATLRDAGRPLGVQEVADATGLHPNTARFHLDGLVAGGQARRELEARTTPGRRRVVYAAAAAEGARSYGLLAEMLTGLVASMDGAGAPAIQAGRAWGRHLVERGLPSQPVSGEEGLARVGRLLGEIGFQPEVRTDDDGATVDLHHCPFLEVATQHTDVVCAIHLGLMQGALAELRAPWDAVSLEPFVAPSLCVARLAAPPAD</sequence>
<dbReference type="SUPFAM" id="SSF46785">
    <property type="entry name" value="Winged helix' DNA-binding domain"/>
    <property type="match status" value="1"/>
</dbReference>
<feature type="domain" description="HTH iclR-type" evidence="1">
    <location>
        <begin position="19"/>
        <end position="63"/>
    </location>
</feature>
<evidence type="ECO:0000313" key="3">
    <source>
        <dbReference type="Proteomes" id="UP000321484"/>
    </source>
</evidence>
<name>A0A511Z1N4_9CELL</name>
<keyword evidence="3" id="KW-1185">Reference proteome</keyword>
<gene>
    <name evidence="2" type="ORF">AFE02nite_31040</name>
</gene>
<dbReference type="Pfam" id="PF09339">
    <property type="entry name" value="HTH_IclR"/>
    <property type="match status" value="1"/>
</dbReference>
<evidence type="ECO:0000313" key="2">
    <source>
        <dbReference type="EMBL" id="GEN81370.1"/>
    </source>
</evidence>
<dbReference type="Gene3D" id="1.10.10.10">
    <property type="entry name" value="Winged helix-like DNA-binding domain superfamily/Winged helix DNA-binding domain"/>
    <property type="match status" value="1"/>
</dbReference>
<reference evidence="2 3" key="1">
    <citation type="submission" date="2019-07" db="EMBL/GenBank/DDBJ databases">
        <title>Whole genome shotgun sequence of Actinotalea fermentans NBRC 105374.</title>
        <authorList>
            <person name="Hosoyama A."/>
            <person name="Uohara A."/>
            <person name="Ohji S."/>
            <person name="Ichikawa N."/>
        </authorList>
    </citation>
    <scope>NUCLEOTIDE SEQUENCE [LARGE SCALE GENOMIC DNA]</scope>
    <source>
        <strain evidence="2 3">NBRC 105374</strain>
    </source>
</reference>
<comment type="caution">
    <text evidence="2">The sequence shown here is derived from an EMBL/GenBank/DDBJ whole genome shotgun (WGS) entry which is preliminary data.</text>
</comment>
<proteinExistence type="predicted"/>
<protein>
    <submittedName>
        <fullName evidence="2">ArsR family transcriptional regulator</fullName>
    </submittedName>
</protein>
<organism evidence="2 3">
    <name type="scientific">Actinotalea fermentans</name>
    <dbReference type="NCBI Taxonomy" id="43671"/>
    <lineage>
        <taxon>Bacteria</taxon>
        <taxon>Bacillati</taxon>
        <taxon>Actinomycetota</taxon>
        <taxon>Actinomycetes</taxon>
        <taxon>Micrococcales</taxon>
        <taxon>Cellulomonadaceae</taxon>
        <taxon>Actinotalea</taxon>
    </lineage>
</organism>
<dbReference type="InterPro" id="IPR036390">
    <property type="entry name" value="WH_DNA-bd_sf"/>
</dbReference>
<dbReference type="Proteomes" id="UP000321484">
    <property type="component" value="Unassembled WGS sequence"/>
</dbReference>
<dbReference type="InterPro" id="IPR036388">
    <property type="entry name" value="WH-like_DNA-bd_sf"/>
</dbReference>
<dbReference type="GO" id="GO:0003677">
    <property type="term" value="F:DNA binding"/>
    <property type="evidence" value="ECO:0007669"/>
    <property type="project" value="InterPro"/>
</dbReference>
<accession>A0A511Z1N4</accession>
<dbReference type="InterPro" id="IPR005471">
    <property type="entry name" value="Tscrpt_reg_IclR_N"/>
</dbReference>
<dbReference type="AlphaFoldDB" id="A0A511Z1N4"/>